<keyword evidence="4" id="KW-0378">Hydrolase</keyword>
<dbReference type="PANTHER" id="PTHR22655:SF2">
    <property type="entry name" value="ATP-DEPENDENT RNA HELICASE TDRD12-RELATED"/>
    <property type="match status" value="1"/>
</dbReference>
<keyword evidence="6" id="KW-0067">ATP-binding</keyword>
<dbReference type="EMBL" id="CH893013">
    <property type="protein sequence ID" value="EDX00493.1"/>
    <property type="molecule type" value="Genomic_DNA"/>
</dbReference>
<dbReference type="eggNOG" id="KOG0334">
    <property type="taxonomic scope" value="Eukaryota"/>
</dbReference>
<keyword evidence="5" id="KW-0347">Helicase</keyword>
<evidence type="ECO:0000313" key="10">
    <source>
        <dbReference type="EMBL" id="EDX00493.1"/>
    </source>
</evidence>
<comment type="catalytic activity">
    <reaction evidence="7">
        <text>ATP + H2O = ADP + phosphate + H(+)</text>
        <dbReference type="Rhea" id="RHEA:13065"/>
        <dbReference type="ChEBI" id="CHEBI:15377"/>
        <dbReference type="ChEBI" id="CHEBI:15378"/>
        <dbReference type="ChEBI" id="CHEBI:30616"/>
        <dbReference type="ChEBI" id="CHEBI:43474"/>
        <dbReference type="ChEBI" id="CHEBI:456216"/>
        <dbReference type="EC" id="3.6.4.13"/>
    </reaction>
</comment>
<protein>
    <recommendedName>
        <fullName evidence="1">RNA helicase</fullName>
        <ecNumber evidence="1">3.6.4.13</ecNumber>
    </recommendedName>
</protein>
<gene>
    <name evidence="10" type="primary">Dyak\GE14962</name>
    <name evidence="10" type="synonym">dyak_GLEANR_15892</name>
    <name evidence="10" type="synonym">GE14962</name>
    <name evidence="10" type="ORF">Dyak_GE14962</name>
</gene>
<feature type="region of interest" description="Disordered" evidence="8">
    <location>
        <begin position="773"/>
        <end position="803"/>
    </location>
</feature>
<keyword evidence="2" id="KW-0677">Repeat</keyword>
<sequence>MMKISDEKLANIMENLEKTWQRITVSTSSSSRGSDYELGDSYCPQDVVRPLVATNCSEYAVAHANCVLRPARRFAEVFLLPHILETMRNLGLNRLLRLQSYTWPHLAGGSGHGAMIVGAPGSGRTLAYVPSVCHAVSSTLMECTCQRKDVKHECWQTDQYGPLALILVPDLRRVHQVSALCQAMLRKAQKKNWLTLTLNICSTKGTQFFLKLLNGVGCLVATPAQLVWFWQEAPGLMRFPCLQFLVYDDLDLMSKEQLQNAQQVLQEILPLSHSPQVVMVSKSYCPTLMSKLRAVTDKPAIVFGDILEAAVYGGARIRISIIQSEAKVNAVVQMLQQWSPEEYRTVIFCSDDCDMQCLVAALEDRNYSCLPYYQTSDLVVREQVNNWRKRSHGVILLCTDNCPELDIRDAHTLIHHSMSKSWSKFKLRHLKISDNLCNIVDSTANIVKMPLNSLVLLDNNNHRQLPRLVDFLQLHQKVDYYLVEVAKRVRQELSEARNDQHALCDQILLLGKCYDPVCESRHYQSHLDRRPDYLPASGDVKVQLVKVYSPTHFCVRLLEHLPIKGTWQMMEYSAVQEFGMQLMQSKEPRRYWPPVVGTICMYHTTLTKERVRVLKVATIKNPNIVQSDLTVELQALDVDTRIFSTNCGKLFECPETLQQKAPLACDLRLYGCVPYSGEHSWSEEDCRNVKYILTQFPKDYFLQTKIHFVAAGTLFVQDLVAMVYADQFKAHVRHLSLLRCLVETNLAKKCEHAAKRIREFFVEVLLNKKKDKNVQEKTNSKPNEEIKDAMTDQPGKLHSQPGLSGRCLRLANIAHESGKENELLQELQETRSKTPKAPHQSNESDRPQHNEDEFAQLHECIMKCAYLQIEDGGKPCKNSDHVVSDAVEFLNIVMNGAFTNNYKPNTANDATPLTLISPDHTHEKIPLFLLPTNVVRPTVTYYQTMTTLELQVFLPEDNQEYQVQLLKAQLLFRAIFKSSDIILQFIMTLRFPYSTMSHHISGRTVYISVTKVLALIDPLAFGQYRFLKPNHDMFDKVDHHRLMTQNRLASFLEGMDYVKQSCEAQGDVSEDEERNMEGIERPDCHKIWDS</sequence>
<evidence type="ECO:0000256" key="6">
    <source>
        <dbReference type="ARBA" id="ARBA00022840"/>
    </source>
</evidence>
<dbReference type="Gene3D" id="3.40.50.300">
    <property type="entry name" value="P-loop containing nucleotide triphosphate hydrolases"/>
    <property type="match status" value="2"/>
</dbReference>
<dbReference type="Pfam" id="PF00270">
    <property type="entry name" value="DEAD"/>
    <property type="match status" value="1"/>
</dbReference>
<dbReference type="GO" id="GO:0003724">
    <property type="term" value="F:RNA helicase activity"/>
    <property type="evidence" value="ECO:0007669"/>
    <property type="project" value="UniProtKB-EC"/>
</dbReference>
<dbReference type="OrthoDB" id="249932at2759"/>
<evidence type="ECO:0000256" key="7">
    <source>
        <dbReference type="ARBA" id="ARBA00047984"/>
    </source>
</evidence>
<evidence type="ECO:0000256" key="2">
    <source>
        <dbReference type="ARBA" id="ARBA00022737"/>
    </source>
</evidence>
<evidence type="ECO:0000256" key="3">
    <source>
        <dbReference type="ARBA" id="ARBA00022741"/>
    </source>
</evidence>
<dbReference type="PhylomeDB" id="B4IVK8"/>
<evidence type="ECO:0000256" key="8">
    <source>
        <dbReference type="SAM" id="MobiDB-lite"/>
    </source>
</evidence>
<proteinExistence type="predicted"/>
<keyword evidence="3" id="KW-0547">Nucleotide-binding</keyword>
<dbReference type="InterPro" id="IPR011545">
    <property type="entry name" value="DEAD/DEAH_box_helicase_dom"/>
</dbReference>
<feature type="region of interest" description="Disordered" evidence="8">
    <location>
        <begin position="829"/>
        <end position="850"/>
    </location>
</feature>
<dbReference type="GO" id="GO:0140990">
    <property type="term" value="P:primary piRNA processing"/>
    <property type="evidence" value="ECO:0007669"/>
    <property type="project" value="EnsemblMetazoa"/>
</dbReference>
<evidence type="ECO:0000256" key="4">
    <source>
        <dbReference type="ARBA" id="ARBA00022801"/>
    </source>
</evidence>
<dbReference type="Proteomes" id="UP000002282">
    <property type="component" value="Unassembled WGS sequence"/>
</dbReference>
<organism evidence="10 11">
    <name type="scientific">Drosophila yakuba</name>
    <name type="common">Fruit fly</name>
    <dbReference type="NCBI Taxonomy" id="7245"/>
    <lineage>
        <taxon>Eukaryota</taxon>
        <taxon>Metazoa</taxon>
        <taxon>Ecdysozoa</taxon>
        <taxon>Arthropoda</taxon>
        <taxon>Hexapoda</taxon>
        <taxon>Insecta</taxon>
        <taxon>Pterygota</taxon>
        <taxon>Neoptera</taxon>
        <taxon>Endopterygota</taxon>
        <taxon>Diptera</taxon>
        <taxon>Brachycera</taxon>
        <taxon>Muscomorpha</taxon>
        <taxon>Ephydroidea</taxon>
        <taxon>Drosophilidae</taxon>
        <taxon>Drosophila</taxon>
        <taxon>Sophophora</taxon>
    </lineage>
</organism>
<dbReference type="GO" id="GO:0140965">
    <property type="term" value="P:secondary piRNA processing"/>
    <property type="evidence" value="ECO:0007669"/>
    <property type="project" value="EnsemblMetazoa"/>
</dbReference>
<dbReference type="AlphaFoldDB" id="B4IVK8"/>
<dbReference type="PANTHER" id="PTHR22655">
    <property type="entry name" value="ATP-DEPENDENT RNA HELICASE TDRD12-RELATED"/>
    <property type="match status" value="1"/>
</dbReference>
<evidence type="ECO:0000256" key="5">
    <source>
        <dbReference type="ARBA" id="ARBA00022806"/>
    </source>
</evidence>
<dbReference type="HOGENOM" id="CLU_286417_0_0_1"/>
<dbReference type="KEGG" id="dya:Dyak_GE14962"/>
<dbReference type="GO" id="GO:0016787">
    <property type="term" value="F:hydrolase activity"/>
    <property type="evidence" value="ECO:0007669"/>
    <property type="project" value="UniProtKB-KW"/>
</dbReference>
<name>B4IVK8_DROYA</name>
<evidence type="ECO:0000256" key="1">
    <source>
        <dbReference type="ARBA" id="ARBA00012552"/>
    </source>
</evidence>
<reference evidence="10 11" key="1">
    <citation type="journal article" date="2007" name="Nature">
        <title>Evolution of genes and genomes on the Drosophila phylogeny.</title>
        <authorList>
            <consortium name="Drosophila 12 Genomes Consortium"/>
            <person name="Clark A.G."/>
            <person name="Eisen M.B."/>
            <person name="Smith D.R."/>
            <person name="Bergman C.M."/>
            <person name="Oliver B."/>
            <person name="Markow T.A."/>
            <person name="Kaufman T.C."/>
            <person name="Kellis M."/>
            <person name="Gelbart W."/>
            <person name="Iyer V.N."/>
            <person name="Pollard D.A."/>
            <person name="Sackton T.B."/>
            <person name="Larracuente A.M."/>
            <person name="Singh N.D."/>
            <person name="Abad J.P."/>
            <person name="Abt D.N."/>
            <person name="Adryan B."/>
            <person name="Aguade M."/>
            <person name="Akashi H."/>
            <person name="Anderson W.W."/>
            <person name="Aquadro C.F."/>
            <person name="Ardell D.H."/>
            <person name="Arguello R."/>
            <person name="Artieri C.G."/>
            <person name="Barbash D.A."/>
            <person name="Barker D."/>
            <person name="Barsanti P."/>
            <person name="Batterham P."/>
            <person name="Batzoglou S."/>
            <person name="Begun D."/>
            <person name="Bhutkar A."/>
            <person name="Blanco E."/>
            <person name="Bosak S.A."/>
            <person name="Bradley R.K."/>
            <person name="Brand A.D."/>
            <person name="Brent M.R."/>
            <person name="Brooks A.N."/>
            <person name="Brown R.H."/>
            <person name="Butlin R.K."/>
            <person name="Caggese C."/>
            <person name="Calvi B.R."/>
            <person name="Bernardo de Carvalho A."/>
            <person name="Caspi A."/>
            <person name="Castrezana S."/>
            <person name="Celniker S.E."/>
            <person name="Chang J.L."/>
            <person name="Chapple C."/>
            <person name="Chatterji S."/>
            <person name="Chinwalla A."/>
            <person name="Civetta A."/>
            <person name="Clifton S.W."/>
            <person name="Comeron J.M."/>
            <person name="Costello J.C."/>
            <person name="Coyne J.A."/>
            <person name="Daub J."/>
            <person name="David R.G."/>
            <person name="Delcher A.L."/>
            <person name="Delehaunty K."/>
            <person name="Do C.B."/>
            <person name="Ebling H."/>
            <person name="Edwards K."/>
            <person name="Eickbush T."/>
            <person name="Evans J.D."/>
            <person name="Filipski A."/>
            <person name="Findeiss S."/>
            <person name="Freyhult E."/>
            <person name="Fulton L."/>
            <person name="Fulton R."/>
            <person name="Garcia A.C."/>
            <person name="Gardiner A."/>
            <person name="Garfield D.A."/>
            <person name="Garvin B.E."/>
            <person name="Gibson G."/>
            <person name="Gilbert D."/>
            <person name="Gnerre S."/>
            <person name="Godfrey J."/>
            <person name="Good R."/>
            <person name="Gotea V."/>
            <person name="Gravely B."/>
            <person name="Greenberg A.J."/>
            <person name="Griffiths-Jones S."/>
            <person name="Gross S."/>
            <person name="Guigo R."/>
            <person name="Gustafson E.A."/>
            <person name="Haerty W."/>
            <person name="Hahn M.W."/>
            <person name="Halligan D.L."/>
            <person name="Halpern A.L."/>
            <person name="Halter G.M."/>
            <person name="Han M.V."/>
            <person name="Heger A."/>
            <person name="Hillier L."/>
            <person name="Hinrichs A.S."/>
            <person name="Holmes I."/>
            <person name="Hoskins R.A."/>
            <person name="Hubisz M.J."/>
            <person name="Hultmark D."/>
            <person name="Huntley M.A."/>
            <person name="Jaffe D.B."/>
            <person name="Jagadeeshan S."/>
            <person name="Jeck W.R."/>
            <person name="Johnson J."/>
            <person name="Jones C.D."/>
            <person name="Jordan W.C."/>
            <person name="Karpen G.H."/>
            <person name="Kataoka E."/>
            <person name="Keightley P.D."/>
            <person name="Kheradpour P."/>
            <person name="Kirkness E.F."/>
            <person name="Koerich L.B."/>
            <person name="Kristiansen K."/>
            <person name="Kudrna D."/>
            <person name="Kulathinal R.J."/>
            <person name="Kumar S."/>
            <person name="Kwok R."/>
            <person name="Lander E."/>
            <person name="Langley C.H."/>
            <person name="Lapoint R."/>
            <person name="Lazzaro B.P."/>
            <person name="Lee S.J."/>
            <person name="Levesque L."/>
            <person name="Li R."/>
            <person name="Lin C.F."/>
            <person name="Lin M.F."/>
            <person name="Lindblad-Toh K."/>
            <person name="Llopart A."/>
            <person name="Long M."/>
            <person name="Low L."/>
            <person name="Lozovsky E."/>
            <person name="Lu J."/>
            <person name="Luo M."/>
            <person name="Machado C.A."/>
            <person name="Makalowski W."/>
            <person name="Marzo M."/>
            <person name="Matsuda M."/>
            <person name="Matzkin L."/>
            <person name="McAllister B."/>
            <person name="McBride C.S."/>
            <person name="McKernan B."/>
            <person name="McKernan K."/>
            <person name="Mendez-Lago M."/>
            <person name="Minx P."/>
            <person name="Mollenhauer M.U."/>
            <person name="Montooth K."/>
            <person name="Mount S.M."/>
            <person name="Mu X."/>
            <person name="Myers E."/>
            <person name="Negre B."/>
            <person name="Newfeld S."/>
            <person name="Nielsen R."/>
            <person name="Noor M.A."/>
            <person name="O'Grady P."/>
            <person name="Pachter L."/>
            <person name="Papaceit M."/>
            <person name="Parisi M.J."/>
            <person name="Parisi M."/>
            <person name="Parts L."/>
            <person name="Pedersen J.S."/>
            <person name="Pesole G."/>
            <person name="Phillippy A.M."/>
            <person name="Ponting C.P."/>
            <person name="Pop M."/>
            <person name="Porcelli D."/>
            <person name="Powell J.R."/>
            <person name="Prohaska S."/>
            <person name="Pruitt K."/>
            <person name="Puig M."/>
            <person name="Quesneville H."/>
            <person name="Ram K.R."/>
            <person name="Rand D."/>
            <person name="Rasmussen M.D."/>
            <person name="Reed L.K."/>
            <person name="Reenan R."/>
            <person name="Reily A."/>
            <person name="Remington K.A."/>
            <person name="Rieger T.T."/>
            <person name="Ritchie M.G."/>
            <person name="Robin C."/>
            <person name="Rogers Y.H."/>
            <person name="Rohde C."/>
            <person name="Rozas J."/>
            <person name="Rubenfield M.J."/>
            <person name="Ruiz A."/>
            <person name="Russo S."/>
            <person name="Salzberg S.L."/>
            <person name="Sanchez-Gracia A."/>
            <person name="Saranga D.J."/>
            <person name="Sato H."/>
            <person name="Schaeffer S.W."/>
            <person name="Schatz M.C."/>
            <person name="Schlenke T."/>
            <person name="Schwartz R."/>
            <person name="Segarra C."/>
            <person name="Singh R.S."/>
            <person name="Sirot L."/>
            <person name="Sirota M."/>
            <person name="Sisneros N.B."/>
            <person name="Smith C.D."/>
            <person name="Smith T.F."/>
            <person name="Spieth J."/>
            <person name="Stage D.E."/>
            <person name="Stark A."/>
            <person name="Stephan W."/>
            <person name="Strausberg R.L."/>
            <person name="Strempel S."/>
            <person name="Sturgill D."/>
            <person name="Sutton G."/>
            <person name="Sutton G.G."/>
            <person name="Tao W."/>
            <person name="Teichmann S."/>
            <person name="Tobari Y.N."/>
            <person name="Tomimura Y."/>
            <person name="Tsolas J.M."/>
            <person name="Valente V.L."/>
            <person name="Venter E."/>
            <person name="Venter J.C."/>
            <person name="Vicario S."/>
            <person name="Vieira F.G."/>
            <person name="Vilella A.J."/>
            <person name="Villasante A."/>
            <person name="Walenz B."/>
            <person name="Wang J."/>
            <person name="Wasserman M."/>
            <person name="Watts T."/>
            <person name="Wilson D."/>
            <person name="Wilson R.K."/>
            <person name="Wing R.A."/>
            <person name="Wolfner M.F."/>
            <person name="Wong A."/>
            <person name="Wong G.K."/>
            <person name="Wu C.I."/>
            <person name="Wu G."/>
            <person name="Yamamoto D."/>
            <person name="Yang H.P."/>
            <person name="Yang S.P."/>
            <person name="Yorke J.A."/>
            <person name="Yoshida K."/>
            <person name="Zdobnov E."/>
            <person name="Zhang P."/>
            <person name="Zhang Y."/>
            <person name="Zimin A.V."/>
            <person name="Baldwin J."/>
            <person name="Abdouelleil A."/>
            <person name="Abdulkadir J."/>
            <person name="Abebe A."/>
            <person name="Abera B."/>
            <person name="Abreu J."/>
            <person name="Acer S.C."/>
            <person name="Aftuck L."/>
            <person name="Alexander A."/>
            <person name="An P."/>
            <person name="Anderson E."/>
            <person name="Anderson S."/>
            <person name="Arachi H."/>
            <person name="Azer M."/>
            <person name="Bachantsang P."/>
            <person name="Barry A."/>
            <person name="Bayul T."/>
            <person name="Berlin A."/>
            <person name="Bessette D."/>
            <person name="Bloom T."/>
            <person name="Blye J."/>
            <person name="Boguslavskiy L."/>
            <person name="Bonnet C."/>
            <person name="Boukhgalter B."/>
            <person name="Bourzgui I."/>
            <person name="Brown A."/>
            <person name="Cahill P."/>
            <person name="Channer S."/>
            <person name="Cheshatsang Y."/>
            <person name="Chuda L."/>
            <person name="Citroen M."/>
            <person name="Collymore A."/>
            <person name="Cooke P."/>
            <person name="Costello M."/>
            <person name="D'Aco K."/>
            <person name="Daza R."/>
            <person name="De Haan G."/>
            <person name="DeGray S."/>
            <person name="DeMaso C."/>
            <person name="Dhargay N."/>
            <person name="Dooley K."/>
            <person name="Dooley E."/>
            <person name="Doricent M."/>
            <person name="Dorje P."/>
            <person name="Dorjee K."/>
            <person name="Dupes A."/>
            <person name="Elong R."/>
            <person name="Falk J."/>
            <person name="Farina A."/>
            <person name="Faro S."/>
            <person name="Ferguson D."/>
            <person name="Fisher S."/>
            <person name="Foley C.D."/>
            <person name="Franke A."/>
            <person name="Friedrich D."/>
            <person name="Gadbois L."/>
            <person name="Gearin G."/>
            <person name="Gearin C.R."/>
            <person name="Giannoukos G."/>
            <person name="Goode T."/>
            <person name="Graham J."/>
            <person name="Grandbois E."/>
            <person name="Grewal S."/>
            <person name="Gyaltsen K."/>
            <person name="Hafez N."/>
            <person name="Hagos B."/>
            <person name="Hall J."/>
            <person name="Henson C."/>
            <person name="Hollinger A."/>
            <person name="Honan T."/>
            <person name="Huard M.D."/>
            <person name="Hughes L."/>
            <person name="Hurhula B."/>
            <person name="Husby M.E."/>
            <person name="Kamat A."/>
            <person name="Kanga B."/>
            <person name="Kashin S."/>
            <person name="Khazanovich D."/>
            <person name="Kisner P."/>
            <person name="Lance K."/>
            <person name="Lara M."/>
            <person name="Lee W."/>
            <person name="Lennon N."/>
            <person name="Letendre F."/>
            <person name="LeVine R."/>
            <person name="Lipovsky A."/>
            <person name="Liu X."/>
            <person name="Liu J."/>
            <person name="Liu S."/>
            <person name="Lokyitsang T."/>
            <person name="Lokyitsang Y."/>
            <person name="Lubonja R."/>
            <person name="Lui A."/>
            <person name="MacDonald P."/>
            <person name="Magnisalis V."/>
            <person name="Maru K."/>
            <person name="Matthews C."/>
            <person name="McCusker W."/>
            <person name="McDonough S."/>
            <person name="Mehta T."/>
            <person name="Meldrim J."/>
            <person name="Meneus L."/>
            <person name="Mihai O."/>
            <person name="Mihalev A."/>
            <person name="Mihova T."/>
            <person name="Mittelman R."/>
            <person name="Mlenga V."/>
            <person name="Montmayeur A."/>
            <person name="Mulrain L."/>
            <person name="Navidi A."/>
            <person name="Naylor J."/>
            <person name="Negash T."/>
            <person name="Nguyen T."/>
            <person name="Nguyen N."/>
            <person name="Nicol R."/>
            <person name="Norbu C."/>
            <person name="Norbu N."/>
            <person name="Novod N."/>
            <person name="O'Neill B."/>
            <person name="Osman S."/>
            <person name="Markiewicz E."/>
            <person name="Oyono O.L."/>
            <person name="Patti C."/>
            <person name="Phunkhang P."/>
            <person name="Pierre F."/>
            <person name="Priest M."/>
            <person name="Raghuraman S."/>
            <person name="Rege F."/>
            <person name="Reyes R."/>
            <person name="Rise C."/>
            <person name="Rogov P."/>
            <person name="Ross K."/>
            <person name="Ryan E."/>
            <person name="Settipalli S."/>
            <person name="Shea T."/>
            <person name="Sherpa N."/>
            <person name="Shi L."/>
            <person name="Shih D."/>
            <person name="Sparrow T."/>
            <person name="Spaulding J."/>
            <person name="Stalker J."/>
            <person name="Stange-Thomann N."/>
            <person name="Stavropoulos S."/>
            <person name="Stone C."/>
            <person name="Strader C."/>
            <person name="Tesfaye S."/>
            <person name="Thomson T."/>
            <person name="Thoulutsang Y."/>
            <person name="Thoulutsang D."/>
            <person name="Topham K."/>
            <person name="Topping I."/>
            <person name="Tsamla T."/>
            <person name="Vassiliev H."/>
            <person name="Vo A."/>
            <person name="Wangchuk T."/>
            <person name="Wangdi T."/>
            <person name="Weiand M."/>
            <person name="Wilkinson J."/>
            <person name="Wilson A."/>
            <person name="Yadav S."/>
            <person name="Young G."/>
            <person name="Yu Q."/>
            <person name="Zembek L."/>
            <person name="Zhong D."/>
            <person name="Zimmer A."/>
            <person name="Zwirko Z."/>
            <person name="Jaffe D.B."/>
            <person name="Alvarez P."/>
            <person name="Brockman W."/>
            <person name="Butler J."/>
            <person name="Chin C."/>
            <person name="Gnerre S."/>
            <person name="Grabherr M."/>
            <person name="Kleber M."/>
            <person name="Mauceli E."/>
            <person name="MacCallum I."/>
        </authorList>
    </citation>
    <scope>NUCLEOTIDE SEQUENCE [LARGE SCALE GENOMIC DNA]</scope>
    <source>
        <strain evidence="11">Tai18E2 / Tucson 14021-0261.01</strain>
    </source>
</reference>
<dbReference type="EC" id="3.6.4.13" evidence="1"/>
<dbReference type="GO" id="GO:0042078">
    <property type="term" value="P:germ-line stem cell division"/>
    <property type="evidence" value="ECO:0007669"/>
    <property type="project" value="TreeGrafter"/>
</dbReference>
<dbReference type="GO" id="GO:0005524">
    <property type="term" value="F:ATP binding"/>
    <property type="evidence" value="ECO:0007669"/>
    <property type="project" value="UniProtKB-KW"/>
</dbReference>
<keyword evidence="11" id="KW-1185">Reference proteome</keyword>
<evidence type="ECO:0000313" key="11">
    <source>
        <dbReference type="Proteomes" id="UP000002282"/>
    </source>
</evidence>
<feature type="compositionally biased region" description="Basic and acidic residues" evidence="8">
    <location>
        <begin position="773"/>
        <end position="790"/>
    </location>
</feature>
<dbReference type="FunFam" id="3.40.50.300:FF:003370">
    <property type="entry name" value="Putative ATP-dependent RNA helicase CG14443"/>
    <property type="match status" value="1"/>
</dbReference>
<dbReference type="InterPro" id="IPR027417">
    <property type="entry name" value="P-loop_NTPase"/>
</dbReference>
<feature type="domain" description="DEAD/DEAH-box helicase" evidence="9">
    <location>
        <begin position="98"/>
        <end position="281"/>
    </location>
</feature>
<dbReference type="SUPFAM" id="SSF52540">
    <property type="entry name" value="P-loop containing nucleoside triphosphate hydrolases"/>
    <property type="match status" value="2"/>
</dbReference>
<accession>B4IVK8</accession>
<dbReference type="GO" id="GO:0070725">
    <property type="term" value="C:Yb body"/>
    <property type="evidence" value="ECO:0007669"/>
    <property type="project" value="EnsemblMetazoa"/>
</dbReference>
<dbReference type="GO" id="GO:0003676">
    <property type="term" value="F:nucleic acid binding"/>
    <property type="evidence" value="ECO:0007669"/>
    <property type="project" value="InterPro"/>
</dbReference>
<evidence type="ECO:0000259" key="9">
    <source>
        <dbReference type="Pfam" id="PF00270"/>
    </source>
</evidence>
<reference evidence="10 11" key="2">
    <citation type="journal article" date="2007" name="PLoS Biol.">
        <title>Principles of genome evolution in the Drosophila melanogaster species group.</title>
        <authorList>
            <person name="Ranz J.M."/>
            <person name="Maurin D."/>
            <person name="Chan Y.S."/>
            <person name="von Grotthuss M."/>
            <person name="Hillier L.W."/>
            <person name="Roote J."/>
            <person name="Ashburner M."/>
            <person name="Bergman C.M."/>
        </authorList>
    </citation>
    <scope>NUCLEOTIDE SEQUENCE [LARGE SCALE GENOMIC DNA]</scope>
    <source>
        <strain evidence="11">Tai18E2 / Tucson 14021-0261.01</strain>
    </source>
</reference>
<dbReference type="SMR" id="B4IVK8"/>
<dbReference type="OMA" id="HGAMIVG"/>